<reference evidence="2" key="5">
    <citation type="submission" date="2025-09" db="UniProtKB">
        <authorList>
            <consortium name="Ensembl"/>
        </authorList>
    </citation>
    <scope>IDENTIFICATION</scope>
</reference>
<evidence type="ECO:0000313" key="3">
    <source>
        <dbReference type="Proteomes" id="UP000005640"/>
    </source>
</evidence>
<protein>
    <submittedName>
        <fullName evidence="2">Cathepsin A</fullName>
    </submittedName>
</protein>
<dbReference type="HGNC" id="HGNC:9251">
    <property type="gene designation" value="CTSA"/>
</dbReference>
<feature type="signal peptide" evidence="1">
    <location>
        <begin position="1"/>
        <end position="28"/>
    </location>
</feature>
<dbReference type="GeneTree" id="ENSGT00880000138014"/>
<dbReference type="EMBL" id="AL008726">
    <property type="status" value="NOT_ANNOTATED_CDS"/>
    <property type="molecule type" value="Genomic_DNA"/>
</dbReference>
<dbReference type="InterPro" id="IPR029058">
    <property type="entry name" value="AB_hydrolase_fold"/>
</dbReference>
<dbReference type="Gene3D" id="3.40.50.1820">
    <property type="entry name" value="alpha/beta hydrolase"/>
    <property type="match status" value="1"/>
</dbReference>
<dbReference type="OrthoDB" id="443318at2759"/>
<dbReference type="OpenTargets" id="ENSG00000064601"/>
<evidence type="ECO:0000256" key="1">
    <source>
        <dbReference type="SAM" id="SignalP"/>
    </source>
</evidence>
<evidence type="ECO:0007829" key="5">
    <source>
        <dbReference type="ProteomicsDB" id="A0A7I2V504"/>
    </source>
</evidence>
<sequence>MIRAAPPPLFLLLLLLLLLVSWASRGEAAPDQDEIQRLPGLAKQPSFRQYSGYLKGSGSKHLHYWSAALPSGRDWEKR</sequence>
<reference evidence="2 3" key="1">
    <citation type="journal article" date="2001" name="Nature">
        <title>Initial sequencing and analysis of the human genome.</title>
        <authorList>
            <consortium name="International Human Genome Sequencing Consortium"/>
            <person name="Lander E.S."/>
            <person name="Linton L.M."/>
            <person name="Birren B."/>
            <person name="Nusbaum C."/>
            <person name="Zody M.C."/>
            <person name="Baldwin J."/>
            <person name="Devon K."/>
            <person name="Dewar K."/>
            <person name="Doyle M."/>
            <person name="FitzHugh W."/>
            <person name="Funke R."/>
            <person name="Gage D."/>
            <person name="Harris K."/>
            <person name="Heaford A."/>
            <person name="Howland J."/>
            <person name="Kann L."/>
            <person name="Lehoczky J."/>
            <person name="LeVine R."/>
            <person name="McEwan P."/>
            <person name="McKernan K."/>
            <person name="Meldrim J."/>
            <person name="Mesirov J.P."/>
            <person name="Miranda C."/>
            <person name="Morris W."/>
            <person name="Naylor J."/>
            <person name="Raymond C."/>
            <person name="Rosetti M."/>
            <person name="Santos R."/>
            <person name="Sheridan A."/>
            <person name="Sougnez C."/>
            <person name="Stange-Thomann N."/>
            <person name="Stojanovic N."/>
            <person name="Subramanian A."/>
            <person name="Wyman D."/>
            <person name="Rogers J."/>
            <person name="Sulston J."/>
            <person name="Ainscough R."/>
            <person name="Beck S."/>
            <person name="Bentley D."/>
            <person name="Burton J."/>
            <person name="Clee C."/>
            <person name="Carter N."/>
            <person name="Coulson A."/>
            <person name="Deadman R."/>
            <person name="Deloukas P."/>
            <person name="Dunham A."/>
            <person name="Dunham I."/>
            <person name="Durbin R."/>
            <person name="French L."/>
            <person name="Grafham D."/>
            <person name="Gregory S."/>
            <person name="Hubbard T."/>
            <person name="Humphray S."/>
            <person name="Hunt A."/>
            <person name="Jones M."/>
            <person name="Lloyd C."/>
            <person name="McMurray A."/>
            <person name="Matthews L."/>
            <person name="Mercer S."/>
            <person name="Milne S."/>
            <person name="Mullikin J.C."/>
            <person name="Mungall A."/>
            <person name="Plumb R."/>
            <person name="Ross M."/>
            <person name="Shownkeen R."/>
            <person name="Sims S."/>
            <person name="Waterston R.H."/>
            <person name="Wilson R.K."/>
            <person name="Hillier L.W."/>
            <person name="McPherson J.D."/>
            <person name="Marra M.A."/>
            <person name="Mardis E.R."/>
            <person name="Fulton L.A."/>
            <person name="Chinwalla A.T."/>
            <person name="Pepin K.H."/>
            <person name="Gish W.R."/>
            <person name="Chissoe S.L."/>
            <person name="Wendl M.C."/>
            <person name="Delehaunty K.D."/>
            <person name="Miner T.L."/>
            <person name="Delehaunty A."/>
            <person name="Kramer J.B."/>
            <person name="Cook L.L."/>
            <person name="Fulton R.S."/>
            <person name="Johnson D.L."/>
            <person name="Minx P.J."/>
            <person name="Clifton S.W."/>
            <person name="Hawkins T."/>
            <person name="Branscomb E."/>
            <person name="Predki P."/>
            <person name="Richardson P."/>
            <person name="Wenning S."/>
            <person name="Slezak T."/>
            <person name="Doggett N."/>
            <person name="Cheng J.F."/>
            <person name="Olsen A."/>
            <person name="Lucas S."/>
            <person name="Elkin C."/>
            <person name="Uberbacher E."/>
            <person name="Frazier M."/>
            <person name="Gibbs R.A."/>
            <person name="Muzny D.M."/>
            <person name="Scherer S.E."/>
            <person name="Bouck J.B."/>
            <person name="Sodergren E.J."/>
            <person name="Worley K.C."/>
            <person name="Rives C.M."/>
            <person name="Gorrell J.H."/>
            <person name="Metzker M.L."/>
            <person name="Naylor S.L."/>
            <person name="Kucherlapati R.S."/>
            <person name="Nelson D.L."/>
            <person name="Weinstock G.M."/>
            <person name="Sakaki Y."/>
            <person name="Fujiyama A."/>
            <person name="Hattori M."/>
            <person name="Yada T."/>
            <person name="Toyoda A."/>
            <person name="Itoh T."/>
            <person name="Kawagoe C."/>
            <person name="Watanabe H."/>
            <person name="Totoki Y."/>
            <person name="Taylor T."/>
            <person name="Weissenbach J."/>
            <person name="Heilig R."/>
            <person name="Saurin W."/>
            <person name="Artiguenave F."/>
            <person name="Brottier P."/>
            <person name="Bruls T."/>
            <person name="Pelletier E."/>
            <person name="Robert C."/>
            <person name="Wincker P."/>
            <person name="Smith D.R."/>
            <person name="Doucette-Stamm L."/>
            <person name="Rubenfield M."/>
            <person name="Weinstock K."/>
            <person name="Lee H.M."/>
            <person name="Dubois J."/>
            <person name="Rosenthal A."/>
            <person name="Platzer M."/>
            <person name="Nyakatura G."/>
            <person name="Taudien S."/>
            <person name="Rump A."/>
            <person name="Yang H."/>
            <person name="Yu J."/>
            <person name="Wang J."/>
            <person name="Huang G."/>
            <person name="Gu J."/>
            <person name="Hood L."/>
            <person name="Rowen L."/>
            <person name="Madan A."/>
            <person name="Qin S."/>
            <person name="Davis R.W."/>
            <person name="Federspiel N.A."/>
            <person name="Abola A.P."/>
            <person name="Proctor M.J."/>
            <person name="Myers R.M."/>
            <person name="Schmutz J."/>
            <person name="Dickson M."/>
            <person name="Grimwood J."/>
            <person name="Cox D.R."/>
            <person name="Olson M.V."/>
            <person name="Kaul R."/>
            <person name="Raymond C."/>
            <person name="Shimizu N."/>
            <person name="Kawasaki K."/>
            <person name="Minoshima S."/>
            <person name="Evans G.A."/>
            <person name="Athanasiou M."/>
            <person name="Schultz R."/>
            <person name="Roe B.A."/>
            <person name="Chen F."/>
            <person name="Pan H."/>
            <person name="Ramser J."/>
            <person name="Lehrach H."/>
            <person name="Reinhardt R."/>
            <person name="McCombie W.R."/>
            <person name="de la Bastide M."/>
            <person name="Dedhia N."/>
            <person name="Blocker H."/>
            <person name="Hornischer K."/>
            <person name="Nordsiek G."/>
            <person name="Agarwala R."/>
            <person name="Aravind L."/>
            <person name="Bailey J.A."/>
            <person name="Bateman A."/>
            <person name="Batzoglou S."/>
            <person name="Birney E."/>
            <person name="Bork P."/>
            <person name="Brown D.G."/>
            <person name="Burge C.B."/>
            <person name="Cerutti L."/>
            <person name="Chen H.C."/>
            <person name="Church D."/>
            <person name="Clamp M."/>
            <person name="Copley R.R."/>
            <person name="Doerks T."/>
            <person name="Eddy S.R."/>
            <person name="Eichler E.E."/>
            <person name="Furey T.S."/>
            <person name="Galagan J."/>
            <person name="Gilbert J.G."/>
            <person name="Harmon C."/>
            <person name="Hayashizaki Y."/>
            <person name="Haussler D."/>
            <person name="Hermjakob H."/>
            <person name="Hokamp K."/>
            <person name="Jang W."/>
            <person name="Johnson L.S."/>
            <person name="Jones T.A."/>
            <person name="Kasif S."/>
            <person name="Kaspryzk A."/>
            <person name="Kennedy S."/>
            <person name="Kent W.J."/>
            <person name="Kitts P."/>
            <person name="Koonin E.V."/>
            <person name="Korf I."/>
            <person name="Kulp D."/>
            <person name="Lancet D."/>
            <person name="Lowe T.M."/>
            <person name="McLysaght A."/>
            <person name="Mikkelsen T."/>
            <person name="Moran J.V."/>
            <person name="Mulder N."/>
            <person name="Pollara V.J."/>
            <person name="Ponting C.P."/>
            <person name="Schuler G."/>
            <person name="Schultz J."/>
            <person name="Slater G."/>
            <person name="Smit A.F."/>
            <person name="Stupka E."/>
            <person name="Szustakowski J."/>
            <person name="Thierry-Mieg D."/>
            <person name="Thierry-Mieg J."/>
            <person name="Wagner L."/>
            <person name="Wallis J."/>
            <person name="Wheeler R."/>
            <person name="Williams A."/>
            <person name="Wolf Y.I."/>
            <person name="Wolfe K.H."/>
            <person name="Yang S.P."/>
            <person name="Yeh R.F."/>
            <person name="Collins F."/>
            <person name="Guyer M.S."/>
            <person name="Peterson J."/>
            <person name="Felsenfeld A."/>
            <person name="Wetterstrand K.A."/>
            <person name="Patrinos A."/>
            <person name="Morgan M.J."/>
            <person name="de Jong P."/>
            <person name="Catanese J.J."/>
            <person name="Osoegawa K."/>
            <person name="Shizuya H."/>
            <person name="Choi S."/>
            <person name="Chen Y.J."/>
        </authorList>
    </citation>
    <scope>NUCLEOTIDE SEQUENCE [LARGE SCALE GENOMIC DNA]</scope>
</reference>
<feature type="chain" id="PRO_5029892673" evidence="1">
    <location>
        <begin position="29"/>
        <end position="78"/>
    </location>
</feature>
<dbReference type="Proteomes" id="UP000005640">
    <property type="component" value="Chromosome 20"/>
</dbReference>
<dbReference type="Bgee" id="ENSG00000064601">
    <property type="expression patterns" value="Expressed in right adrenal gland and 207 other cell types or tissues"/>
</dbReference>
<keyword evidence="1" id="KW-0732">Signal</keyword>
<reference evidence="2 3" key="3">
    <citation type="journal article" date="2004" name="Nature">
        <title>Finishing the euchromatic sequence of the human genome.</title>
        <authorList>
            <consortium name="International Human Genome Sequencing Consortium"/>
        </authorList>
    </citation>
    <scope>NUCLEOTIDE SEQUENCE [LARGE SCALE GENOMIC DNA]</scope>
</reference>
<dbReference type="Ensembl" id="ENST00000677525.1">
    <property type="protein sequence ID" value="ENSP00000504197.1"/>
    <property type="gene ID" value="ENSG00000064601.22"/>
</dbReference>
<evidence type="ECO:0007829" key="4">
    <source>
        <dbReference type="PeptideAtlas" id="A0A7I2V504"/>
    </source>
</evidence>
<keyword evidence="4 5" id="KW-1267">Proteomics identification</keyword>
<name>A0A7I2V504_HUMAN</name>
<evidence type="ECO:0000313" key="2">
    <source>
        <dbReference type="Ensembl" id="ENSP00000504197.1"/>
    </source>
</evidence>
<reference evidence="2 3" key="2">
    <citation type="journal article" date="2001" name="Nature">
        <title>The DNA sequence and comparative analysis of human chromosome 20.</title>
        <authorList>
            <person name="Deloukas P."/>
            <person name="Matthews L.H."/>
            <person name="Ashurst J."/>
            <person name="Burton J."/>
            <person name="Gilbert J.G."/>
            <person name="Jones M."/>
            <person name="Stavrides G."/>
            <person name="Almeida J.P."/>
            <person name="Babbage A.K."/>
            <person name="Bagguley C.L."/>
            <person name="Bailey J."/>
            <person name="Barlow K.F."/>
            <person name="Bates K.N."/>
            <person name="Beard L.M."/>
            <person name="Beare D.M."/>
            <person name="Beasley O.P."/>
            <person name="Bird C.P."/>
            <person name="Blakey S.E."/>
            <person name="Bridgeman A.M."/>
            <person name="Brown A.J."/>
            <person name="Buck D."/>
            <person name="Burrill W."/>
            <person name="Butler A.P."/>
            <person name="Carder C."/>
            <person name="Carter N.P."/>
            <person name="Chapman J.C."/>
            <person name="Clamp M."/>
            <person name="Clark G."/>
            <person name="Clark L.N."/>
            <person name="Clark S.Y."/>
            <person name="Clee C.M."/>
            <person name="Clegg S."/>
            <person name="Cobley V.E."/>
            <person name="Collier R.E."/>
            <person name="Connor R."/>
            <person name="Corby N.R."/>
            <person name="Coulson A."/>
            <person name="Coville G.J."/>
            <person name="Deadman R."/>
            <person name="Dhami P."/>
            <person name="Dunn M."/>
            <person name="Ellington A.G."/>
            <person name="Frankland J.A."/>
            <person name="Fraser A."/>
            <person name="French L."/>
            <person name="Garner P."/>
            <person name="Grafham D.V."/>
            <person name="Griffiths C."/>
            <person name="Griffiths M.N."/>
            <person name="Gwilliam R."/>
            <person name="Hall R.E."/>
            <person name="Hammond S."/>
            <person name="Harley J.L."/>
            <person name="Heath P.D."/>
            <person name="Ho S."/>
            <person name="Holden J.L."/>
            <person name="Howden P.J."/>
            <person name="Huckle E."/>
            <person name="Hunt A.R."/>
            <person name="Hunt S.E."/>
            <person name="Jekosch K."/>
            <person name="Johnson C.M."/>
            <person name="Johnson D."/>
            <person name="Kay M.P."/>
            <person name="Kimberley A.M."/>
            <person name="King A."/>
            <person name="Knights A."/>
            <person name="Laird G.K."/>
            <person name="Lawlor S."/>
            <person name="Lehvaslaiho M.H."/>
            <person name="Leversha M."/>
            <person name="Lloyd C."/>
            <person name="Lloyd D.M."/>
            <person name="Lovell J.D."/>
            <person name="Marsh V.L."/>
            <person name="Martin S.L."/>
            <person name="McConnachie L.J."/>
            <person name="McLay K."/>
            <person name="McMurray A.A."/>
            <person name="Milne S."/>
            <person name="Mistry D."/>
            <person name="Moore M.J."/>
            <person name="Mullikin J.C."/>
            <person name="Nickerson T."/>
            <person name="Oliver K."/>
            <person name="Parker A."/>
            <person name="Patel R."/>
            <person name="Pearce T.A."/>
            <person name="Peck A.I."/>
            <person name="Phillimore B.J."/>
            <person name="Prathalingam S.R."/>
            <person name="Plumb R.W."/>
            <person name="Ramsay H."/>
            <person name="Rice C.M."/>
            <person name="Ross M.T."/>
            <person name="Scott C.E."/>
            <person name="Sehra H.K."/>
            <person name="Shownkeen R."/>
            <person name="Sims S."/>
            <person name="Skuce C.D."/>
            <person name="Smith M.L."/>
            <person name="Soderlund C."/>
            <person name="Steward C.A."/>
            <person name="Sulston J.E."/>
            <person name="Swann M."/>
            <person name="Sycamore N."/>
            <person name="Taylor R."/>
            <person name="Tee L."/>
            <person name="Thomas D.W."/>
            <person name="Thorpe A."/>
            <person name="Tracey A."/>
            <person name="Tromans A.C."/>
            <person name="Vaudin M."/>
            <person name="Wall M."/>
            <person name="Wallis J.M."/>
            <person name="Whitehead S.L."/>
            <person name="Whittaker P."/>
            <person name="Willey D.L."/>
            <person name="Williams L."/>
            <person name="Williams S.A."/>
            <person name="Wilming L."/>
            <person name="Wray P.W."/>
            <person name="Hubbard T."/>
            <person name="Durbin R.M."/>
            <person name="Bentley D.R."/>
            <person name="Beck S."/>
            <person name="Rogers J."/>
        </authorList>
    </citation>
    <scope>NUCLEOTIDE SEQUENCE [LARGE SCALE GENOMIC DNA]</scope>
</reference>
<dbReference type="AlphaFoldDB" id="A0A7I2V504"/>
<reference evidence="2" key="4">
    <citation type="submission" date="2025-08" db="UniProtKB">
        <authorList>
            <consortium name="Ensembl"/>
        </authorList>
    </citation>
    <scope>IDENTIFICATION</scope>
</reference>
<dbReference type="Ensembl" id="ENST00000677525.1">
    <property type="protein sequence ID" value="ENSP00000504197.1"/>
    <property type="gene ID" value="ENSG00000064601.21"/>
</dbReference>
<dbReference type="SMR" id="A0A7I2V504"/>
<organism evidence="2 3">
    <name type="scientific">Homo sapiens</name>
    <name type="common">Human</name>
    <dbReference type="NCBI Taxonomy" id="9606"/>
    <lineage>
        <taxon>Eukaryota</taxon>
        <taxon>Metazoa</taxon>
        <taxon>Chordata</taxon>
        <taxon>Craniata</taxon>
        <taxon>Vertebrata</taxon>
        <taxon>Euteleostomi</taxon>
        <taxon>Mammalia</taxon>
        <taxon>Eutheria</taxon>
        <taxon>Euarchontoglires</taxon>
        <taxon>Primates</taxon>
        <taxon>Haplorrhini</taxon>
        <taxon>Catarrhini</taxon>
        <taxon>Hominidae</taxon>
        <taxon>Homo</taxon>
    </lineage>
</organism>
<keyword evidence="3" id="KW-1185">Reference proteome</keyword>
<gene>
    <name evidence="2" type="primary">CTSA</name>
</gene>
<accession>A0A7I2V504</accession>
<proteinExistence type="evidence at protein level"/>